<reference evidence="5" key="2">
    <citation type="submission" date="2023-04" db="EMBL/GenBank/DDBJ databases">
        <authorList>
            <person name="Bu L."/>
            <person name="Lu L."/>
            <person name="Laidemitt M.R."/>
            <person name="Zhang S.M."/>
            <person name="Mutuku M."/>
            <person name="Mkoji G."/>
            <person name="Steinauer M."/>
            <person name="Loker E.S."/>
        </authorList>
    </citation>
    <scope>NUCLEOTIDE SEQUENCE</scope>
    <source>
        <strain evidence="5">KasaAsao</strain>
        <tissue evidence="5">Whole Snail</tissue>
    </source>
</reference>
<comment type="caution">
    <text evidence="5">The sequence shown here is derived from an EMBL/GenBank/DDBJ whole genome shotgun (WGS) entry which is preliminary data.</text>
</comment>
<feature type="domain" description="Galectin" evidence="4">
    <location>
        <begin position="122"/>
        <end position="267"/>
    </location>
</feature>
<feature type="chain" id="PRO_5042123035" description="Galectin" evidence="3">
    <location>
        <begin position="22"/>
        <end position="267"/>
    </location>
</feature>
<evidence type="ECO:0000313" key="5">
    <source>
        <dbReference type="EMBL" id="KAK0061577.1"/>
    </source>
</evidence>
<accession>A0AAD8FE37</accession>
<evidence type="ECO:0000313" key="6">
    <source>
        <dbReference type="Proteomes" id="UP001233172"/>
    </source>
</evidence>
<dbReference type="Proteomes" id="UP001233172">
    <property type="component" value="Unassembled WGS sequence"/>
</dbReference>
<name>A0AAD8FE37_BIOPF</name>
<dbReference type="Pfam" id="PF00337">
    <property type="entry name" value="Gal-bind_lectin"/>
    <property type="match status" value="1"/>
</dbReference>
<keyword evidence="3" id="KW-0732">Signal</keyword>
<dbReference type="Gene3D" id="2.60.120.200">
    <property type="match status" value="1"/>
</dbReference>
<reference evidence="5" key="1">
    <citation type="journal article" date="2023" name="PLoS Negl. Trop. Dis.">
        <title>A genome sequence for Biomphalaria pfeifferi, the major vector snail for the human-infecting parasite Schistosoma mansoni.</title>
        <authorList>
            <person name="Bu L."/>
            <person name="Lu L."/>
            <person name="Laidemitt M.R."/>
            <person name="Zhang S.M."/>
            <person name="Mutuku M."/>
            <person name="Mkoji G."/>
            <person name="Steinauer M."/>
            <person name="Loker E.S."/>
        </authorList>
    </citation>
    <scope>NUCLEOTIDE SEQUENCE</scope>
    <source>
        <strain evidence="5">KasaAsao</strain>
    </source>
</reference>
<dbReference type="EMBL" id="JASAOG010000029">
    <property type="protein sequence ID" value="KAK0061577.1"/>
    <property type="molecule type" value="Genomic_DNA"/>
</dbReference>
<keyword evidence="1 2" id="KW-0430">Lectin</keyword>
<evidence type="ECO:0000256" key="2">
    <source>
        <dbReference type="RuleBase" id="RU102079"/>
    </source>
</evidence>
<organism evidence="5 6">
    <name type="scientific">Biomphalaria pfeifferi</name>
    <name type="common">Bloodfluke planorb</name>
    <name type="synonym">Freshwater snail</name>
    <dbReference type="NCBI Taxonomy" id="112525"/>
    <lineage>
        <taxon>Eukaryota</taxon>
        <taxon>Metazoa</taxon>
        <taxon>Spiralia</taxon>
        <taxon>Lophotrochozoa</taxon>
        <taxon>Mollusca</taxon>
        <taxon>Gastropoda</taxon>
        <taxon>Heterobranchia</taxon>
        <taxon>Euthyneura</taxon>
        <taxon>Panpulmonata</taxon>
        <taxon>Hygrophila</taxon>
        <taxon>Lymnaeoidea</taxon>
        <taxon>Planorbidae</taxon>
        <taxon>Biomphalaria</taxon>
    </lineage>
</organism>
<dbReference type="PROSITE" id="PS51304">
    <property type="entry name" value="GALECTIN"/>
    <property type="match status" value="1"/>
</dbReference>
<dbReference type="GO" id="GO:0030246">
    <property type="term" value="F:carbohydrate binding"/>
    <property type="evidence" value="ECO:0007669"/>
    <property type="project" value="UniProtKB-UniRule"/>
</dbReference>
<dbReference type="AlphaFoldDB" id="A0AAD8FE37"/>
<evidence type="ECO:0000256" key="3">
    <source>
        <dbReference type="SAM" id="SignalP"/>
    </source>
</evidence>
<evidence type="ECO:0000259" key="4">
    <source>
        <dbReference type="PROSITE" id="PS51304"/>
    </source>
</evidence>
<dbReference type="InterPro" id="IPR001079">
    <property type="entry name" value="Galectin_CRD"/>
</dbReference>
<proteinExistence type="predicted"/>
<keyword evidence="6" id="KW-1185">Reference proteome</keyword>
<protein>
    <recommendedName>
        <fullName evidence="2">Galectin</fullName>
    </recommendedName>
</protein>
<gene>
    <name evidence="5" type="ORF">Bpfe_008959</name>
</gene>
<feature type="signal peptide" evidence="3">
    <location>
        <begin position="1"/>
        <end position="21"/>
    </location>
</feature>
<evidence type="ECO:0000256" key="1">
    <source>
        <dbReference type="ARBA" id="ARBA00022734"/>
    </source>
</evidence>
<sequence length="267" mass="29743">MPLHVGFKKLLTFLLMSKVLGEDSCLNDGRCSASFVQAKISLVGCPSVVSTSLAREVAMFNCLGDTQCKALTCNIYMTKCALCFSNVISDLSFGAPPVGLYLKRRLLNTNLGCGTGTSCIDETYEIPDGMVAGDVVLMKVRIRRLDSFQIDFKAGFPTNEVVNYRARARCDDSCADSYTCSSTNCMQRYYRINSFKNGAWDPNYYIDRSSYSFKVGDIVELYFLVFSRSVTAYVNGARLYNYNTPFSANISRYLHIEGTIDVLELSI</sequence>
<dbReference type="SUPFAM" id="SSF49899">
    <property type="entry name" value="Concanavalin A-like lectins/glucanases"/>
    <property type="match status" value="1"/>
</dbReference>
<dbReference type="InterPro" id="IPR013320">
    <property type="entry name" value="ConA-like_dom_sf"/>
</dbReference>